<organism evidence="4 5">
    <name type="scientific">Desulfonispora thiosulfatigenes DSM 11270</name>
    <dbReference type="NCBI Taxonomy" id="656914"/>
    <lineage>
        <taxon>Bacteria</taxon>
        <taxon>Bacillati</taxon>
        <taxon>Bacillota</taxon>
        <taxon>Clostridia</taxon>
        <taxon>Eubacteriales</taxon>
        <taxon>Peptococcaceae</taxon>
        <taxon>Desulfonispora</taxon>
    </lineage>
</organism>
<evidence type="ECO:0000313" key="4">
    <source>
        <dbReference type="EMBL" id="SMB92798.1"/>
    </source>
</evidence>
<dbReference type="GO" id="GO:0046168">
    <property type="term" value="P:glycerol-3-phosphate catabolic process"/>
    <property type="evidence" value="ECO:0007669"/>
    <property type="project" value="InterPro"/>
</dbReference>
<dbReference type="InterPro" id="IPR011128">
    <property type="entry name" value="G3P_DH_NAD-dep_N"/>
</dbReference>
<dbReference type="AlphaFoldDB" id="A0A1W1VHI5"/>
<evidence type="ECO:0000259" key="3">
    <source>
        <dbReference type="Pfam" id="PF02317"/>
    </source>
</evidence>
<gene>
    <name evidence="4" type="ORF">SAMN00017405_2104</name>
</gene>
<evidence type="ECO:0000256" key="1">
    <source>
        <dbReference type="ARBA" id="ARBA00023002"/>
    </source>
</evidence>
<dbReference type="Gene3D" id="3.40.50.720">
    <property type="entry name" value="NAD(P)-binding Rossmann-like Domain"/>
    <property type="match status" value="1"/>
</dbReference>
<accession>A0A1W1VHI5</accession>
<dbReference type="OrthoDB" id="1073746at2"/>
<dbReference type="PANTHER" id="PTHR38015:SF1">
    <property type="entry name" value="OPINE DEHYDROGENASE DOMAIN-CONTAINING PROTEIN"/>
    <property type="match status" value="1"/>
</dbReference>
<dbReference type="Proteomes" id="UP000192731">
    <property type="component" value="Unassembled WGS sequence"/>
</dbReference>
<sequence>MKVKSVAILGAGNGGGTAAADLTSRGFEVRLYESPEFSENLEETKRKGGILLKDDNGEQFVKPALVTTNLKEAISGAQVVMITVPTTVIKIIAKECIPLLEKDQVVVIHSAASLGSYRFMNLAKEMGITTQFKLGETNTLQYGTRFFADKAEVELGLRAKGVLVSALPSSDIDKVYDAWKQIYPTSVAAKNIFETTLNNGNPESHTGPGICNAGRIEYSKGEFYLYKEGITKSTVHMIKAVNSECRALCEAFGFEAKTKEDRIADLGYAPEYRGDLQRQYNSSPIYCNIKGPTSVTGRYFVEDISNGLTIWSSIGRAIGVKTPVIDAIITIGSTLLQHNFWEEGETLETIGLGGKGLNELVNLVK</sequence>
<dbReference type="EMBL" id="FWWT01000021">
    <property type="protein sequence ID" value="SMB92798.1"/>
    <property type="molecule type" value="Genomic_DNA"/>
</dbReference>
<dbReference type="RefSeq" id="WP_084053724.1">
    <property type="nucleotide sequence ID" value="NZ_FWWT01000021.1"/>
</dbReference>
<dbReference type="GO" id="GO:0016616">
    <property type="term" value="F:oxidoreductase activity, acting on the CH-OH group of donors, NAD or NADP as acceptor"/>
    <property type="evidence" value="ECO:0007669"/>
    <property type="project" value="InterPro"/>
</dbReference>
<protein>
    <submittedName>
        <fullName evidence="4">Opine dehydrogenase</fullName>
    </submittedName>
</protein>
<keyword evidence="1" id="KW-0560">Oxidoreductase</keyword>
<dbReference type="InterPro" id="IPR008927">
    <property type="entry name" value="6-PGluconate_DH-like_C_sf"/>
</dbReference>
<dbReference type="Pfam" id="PF01210">
    <property type="entry name" value="NAD_Gly3P_dh_N"/>
    <property type="match status" value="1"/>
</dbReference>
<dbReference type="GO" id="GO:0051287">
    <property type="term" value="F:NAD binding"/>
    <property type="evidence" value="ECO:0007669"/>
    <property type="project" value="InterPro"/>
</dbReference>
<dbReference type="InterPro" id="IPR003421">
    <property type="entry name" value="Opine_DH"/>
</dbReference>
<dbReference type="SUPFAM" id="SSF51735">
    <property type="entry name" value="NAD(P)-binding Rossmann-fold domains"/>
    <property type="match status" value="1"/>
</dbReference>
<dbReference type="STRING" id="656914.SAMN00017405_2104"/>
<dbReference type="SUPFAM" id="SSF48179">
    <property type="entry name" value="6-phosphogluconate dehydrogenase C-terminal domain-like"/>
    <property type="match status" value="1"/>
</dbReference>
<dbReference type="InterPro" id="IPR013328">
    <property type="entry name" value="6PGD_dom2"/>
</dbReference>
<dbReference type="Gene3D" id="1.10.1040.10">
    <property type="entry name" value="N-(1-d-carboxylethyl)-l-norvaline Dehydrogenase, domain 2"/>
    <property type="match status" value="1"/>
</dbReference>
<dbReference type="InterPro" id="IPR036291">
    <property type="entry name" value="NAD(P)-bd_dom_sf"/>
</dbReference>
<dbReference type="PANTHER" id="PTHR38015">
    <property type="entry name" value="BLR6086 PROTEIN"/>
    <property type="match status" value="1"/>
</dbReference>
<dbReference type="InterPro" id="IPR051729">
    <property type="entry name" value="Opine/Lysopine_DH"/>
</dbReference>
<evidence type="ECO:0000313" key="5">
    <source>
        <dbReference type="Proteomes" id="UP000192731"/>
    </source>
</evidence>
<proteinExistence type="predicted"/>
<name>A0A1W1VHI5_DESTI</name>
<feature type="domain" description="Opine dehydrogenase" evidence="3">
    <location>
        <begin position="189"/>
        <end position="335"/>
    </location>
</feature>
<keyword evidence="5" id="KW-1185">Reference proteome</keyword>
<dbReference type="Pfam" id="PF02317">
    <property type="entry name" value="Octopine_DH"/>
    <property type="match status" value="1"/>
</dbReference>
<evidence type="ECO:0000259" key="2">
    <source>
        <dbReference type="Pfam" id="PF01210"/>
    </source>
</evidence>
<reference evidence="4 5" key="1">
    <citation type="submission" date="2017-04" db="EMBL/GenBank/DDBJ databases">
        <authorList>
            <person name="Afonso C.L."/>
            <person name="Miller P.J."/>
            <person name="Scott M.A."/>
            <person name="Spackman E."/>
            <person name="Goraichik I."/>
            <person name="Dimitrov K.M."/>
            <person name="Suarez D.L."/>
            <person name="Swayne D.E."/>
        </authorList>
    </citation>
    <scope>NUCLEOTIDE SEQUENCE [LARGE SCALE GENOMIC DNA]</scope>
    <source>
        <strain evidence="4 5">DSM 11270</strain>
    </source>
</reference>
<feature type="domain" description="Glycerol-3-phosphate dehydrogenase NAD-dependent N-terminal" evidence="2">
    <location>
        <begin position="6"/>
        <end position="108"/>
    </location>
</feature>